<dbReference type="STRING" id="1716141.STSP_71980"/>
<dbReference type="EMBL" id="LOHS01000198">
    <property type="protein sequence ID" value="OAH09488.1"/>
    <property type="molecule type" value="Genomic_DNA"/>
</dbReference>
<feature type="region of interest" description="Disordered" evidence="1">
    <location>
        <begin position="1"/>
        <end position="24"/>
    </location>
</feature>
<evidence type="ECO:0000313" key="4">
    <source>
        <dbReference type="Proteomes" id="UP000077381"/>
    </source>
</evidence>
<accession>A0A177HH41</accession>
<name>A0A177HH41_9ACTN</name>
<evidence type="ECO:0000256" key="2">
    <source>
        <dbReference type="SAM" id="Phobius"/>
    </source>
</evidence>
<feature type="transmembrane region" description="Helical" evidence="2">
    <location>
        <begin position="56"/>
        <end position="77"/>
    </location>
</feature>
<reference evidence="3 4" key="1">
    <citation type="submission" date="2015-12" db="EMBL/GenBank/DDBJ databases">
        <title>Genome sequence of Streptomyces sp. G25.</title>
        <authorList>
            <person name="Poehlein A."/>
            <person name="Roettig A."/>
            <person name="Hiessl S."/>
            <person name="Hauschild P."/>
            <person name="Schauer J."/>
            <person name="Madkour M.H."/>
            <person name="Al-Ansari A.M."/>
            <person name="Almakishah N.H."/>
            <person name="Steinbuechel A."/>
            <person name="Daniel R."/>
        </authorList>
    </citation>
    <scope>NUCLEOTIDE SEQUENCE [LARGE SCALE GENOMIC DNA]</scope>
    <source>
        <strain evidence="4">G25(2015)</strain>
    </source>
</reference>
<organism evidence="3 4">
    <name type="scientific">Streptomyces jeddahensis</name>
    <dbReference type="NCBI Taxonomy" id="1716141"/>
    <lineage>
        <taxon>Bacteria</taxon>
        <taxon>Bacillati</taxon>
        <taxon>Actinomycetota</taxon>
        <taxon>Actinomycetes</taxon>
        <taxon>Kitasatosporales</taxon>
        <taxon>Streptomycetaceae</taxon>
        <taxon>Streptomyces</taxon>
    </lineage>
</organism>
<evidence type="ECO:0000256" key="1">
    <source>
        <dbReference type="SAM" id="MobiDB-lite"/>
    </source>
</evidence>
<evidence type="ECO:0000313" key="3">
    <source>
        <dbReference type="EMBL" id="OAH09488.1"/>
    </source>
</evidence>
<proteinExistence type="predicted"/>
<keyword evidence="4" id="KW-1185">Reference proteome</keyword>
<keyword evidence="2" id="KW-0812">Transmembrane</keyword>
<protein>
    <submittedName>
        <fullName evidence="3">Uncharacterized protein</fullName>
    </submittedName>
</protein>
<feature type="region of interest" description="Disordered" evidence="1">
    <location>
        <begin position="80"/>
        <end position="105"/>
    </location>
</feature>
<feature type="compositionally biased region" description="Polar residues" evidence="1">
    <location>
        <begin position="7"/>
        <end position="24"/>
    </location>
</feature>
<sequence length="105" mass="10682">MALACSMASSKDVNGCSTTTGANTSSCQIEQVAGTSSRTVGVYRAPVTVLPHSSTAPWATAVSTLAWVAVAACWVIMGPTSVRSSSGSPTRSSSVRATKASRKRS</sequence>
<gene>
    <name evidence="3" type="ORF">STSP_71980</name>
</gene>
<dbReference type="Proteomes" id="UP000077381">
    <property type="component" value="Unassembled WGS sequence"/>
</dbReference>
<keyword evidence="2" id="KW-0472">Membrane</keyword>
<feature type="compositionally biased region" description="Low complexity" evidence="1">
    <location>
        <begin position="80"/>
        <end position="95"/>
    </location>
</feature>
<dbReference type="AlphaFoldDB" id="A0A177HH41"/>
<keyword evidence="2" id="KW-1133">Transmembrane helix</keyword>
<comment type="caution">
    <text evidence="3">The sequence shown here is derived from an EMBL/GenBank/DDBJ whole genome shotgun (WGS) entry which is preliminary data.</text>
</comment>